<dbReference type="EMBL" id="BAABRI010000014">
    <property type="protein sequence ID" value="GAA5483465.1"/>
    <property type="molecule type" value="Genomic_DNA"/>
</dbReference>
<dbReference type="RefSeq" id="WP_353567572.1">
    <property type="nucleotide sequence ID" value="NZ_BAABRI010000014.1"/>
</dbReference>
<evidence type="ECO:0000313" key="3">
    <source>
        <dbReference type="EMBL" id="GAA5483465.1"/>
    </source>
</evidence>
<dbReference type="PANTHER" id="PTHR30015">
    <property type="entry name" value="MRR RESTRICTION SYSTEM PROTEIN"/>
    <property type="match status" value="1"/>
</dbReference>
<gene>
    <name evidence="3" type="primary">mrr</name>
    <name evidence="3" type="ORF">Hsar01_02698</name>
</gene>
<sequence>MDDLKQIEGWKEAWDAASRQKKSKSPTGTEVVTPPLPDTPEELIDNAVDTLREDLSEELLGQLSQINPYRFERVVLDLLFAMGYGGSRAEAAQVTKKSGDEGIDGVINEDRLGLDVIYVQAKRWKNTVGRVEIQSFVGALAGKQAQKGIFITTSDFNKNAVEFANAVSQKVILIDGARLASLMIEHNIGVSTIRTIALKRIDSDYFEET</sequence>
<comment type="caution">
    <text evidence="3">The sequence shown here is derived from an EMBL/GenBank/DDBJ whole genome shotgun (WGS) entry which is preliminary data.</text>
</comment>
<dbReference type="InterPro" id="IPR007560">
    <property type="entry name" value="Restrct_endonuc_IV_Mrr"/>
</dbReference>
<feature type="domain" description="Restriction endonuclease type IV Mrr" evidence="2">
    <location>
        <begin position="64"/>
        <end position="183"/>
    </location>
</feature>
<evidence type="ECO:0000256" key="1">
    <source>
        <dbReference type="SAM" id="MobiDB-lite"/>
    </source>
</evidence>
<proteinExistence type="predicted"/>
<protein>
    <submittedName>
        <fullName evidence="3">Mrr restriction system protein</fullName>
    </submittedName>
</protein>
<keyword evidence="4" id="KW-1185">Reference proteome</keyword>
<accession>A0ABP9UPH6</accession>
<name>A0ABP9UPH6_9BACT</name>
<evidence type="ECO:0000313" key="4">
    <source>
        <dbReference type="Proteomes" id="UP001476282"/>
    </source>
</evidence>
<dbReference type="Pfam" id="PF04471">
    <property type="entry name" value="Mrr_cat"/>
    <property type="match status" value="1"/>
</dbReference>
<organism evidence="3 4">
    <name type="scientific">Haloferula sargassicola</name>
    <dbReference type="NCBI Taxonomy" id="490096"/>
    <lineage>
        <taxon>Bacteria</taxon>
        <taxon>Pseudomonadati</taxon>
        <taxon>Verrucomicrobiota</taxon>
        <taxon>Verrucomicrobiia</taxon>
        <taxon>Verrucomicrobiales</taxon>
        <taxon>Verrucomicrobiaceae</taxon>
        <taxon>Haloferula</taxon>
    </lineage>
</organism>
<dbReference type="InterPro" id="IPR052906">
    <property type="entry name" value="Type_IV_Methyl-Rstrct_Enzyme"/>
</dbReference>
<dbReference type="InterPro" id="IPR011856">
    <property type="entry name" value="tRNA_endonuc-like_dom_sf"/>
</dbReference>
<dbReference type="SUPFAM" id="SSF52980">
    <property type="entry name" value="Restriction endonuclease-like"/>
    <property type="match status" value="1"/>
</dbReference>
<feature type="region of interest" description="Disordered" evidence="1">
    <location>
        <begin position="15"/>
        <end position="38"/>
    </location>
</feature>
<dbReference type="PANTHER" id="PTHR30015:SF7">
    <property type="entry name" value="TYPE IV METHYL-DIRECTED RESTRICTION ENZYME ECOKMRR"/>
    <property type="match status" value="1"/>
</dbReference>
<dbReference type="Gene3D" id="3.40.1350.10">
    <property type="match status" value="1"/>
</dbReference>
<evidence type="ECO:0000259" key="2">
    <source>
        <dbReference type="Pfam" id="PF04471"/>
    </source>
</evidence>
<dbReference type="InterPro" id="IPR011335">
    <property type="entry name" value="Restrct_endonuc-II-like"/>
</dbReference>
<reference evidence="3 4" key="1">
    <citation type="submission" date="2024-02" db="EMBL/GenBank/DDBJ databases">
        <title>Haloferula sargassicola NBRC 104335.</title>
        <authorList>
            <person name="Ichikawa N."/>
            <person name="Katano-Makiyama Y."/>
            <person name="Hidaka K."/>
        </authorList>
    </citation>
    <scope>NUCLEOTIDE SEQUENCE [LARGE SCALE GENOMIC DNA]</scope>
    <source>
        <strain evidence="3 4">NBRC 104335</strain>
    </source>
</reference>
<dbReference type="Proteomes" id="UP001476282">
    <property type="component" value="Unassembled WGS sequence"/>
</dbReference>